<dbReference type="InterPro" id="IPR054288">
    <property type="entry name" value="DUF7024"/>
</dbReference>
<feature type="transmembrane region" description="Helical" evidence="1">
    <location>
        <begin position="95"/>
        <end position="113"/>
    </location>
</feature>
<evidence type="ECO:0000259" key="2">
    <source>
        <dbReference type="Pfam" id="PF22895"/>
    </source>
</evidence>
<dbReference type="EMBL" id="CP002279">
    <property type="protein sequence ID" value="AEH87076.1"/>
    <property type="molecule type" value="Genomic_DNA"/>
</dbReference>
<dbReference type="Proteomes" id="UP000001623">
    <property type="component" value="Chromosome"/>
</dbReference>
<feature type="transmembrane region" description="Helical" evidence="1">
    <location>
        <begin position="377"/>
        <end position="396"/>
    </location>
</feature>
<gene>
    <name evidence="3" type="ordered locus">Mesop_2606</name>
</gene>
<feature type="domain" description="DUF7024" evidence="2">
    <location>
        <begin position="569"/>
        <end position="698"/>
    </location>
</feature>
<evidence type="ECO:0000313" key="3">
    <source>
        <dbReference type="EMBL" id="AEH87076.1"/>
    </source>
</evidence>
<feature type="transmembrane region" description="Helical" evidence="1">
    <location>
        <begin position="119"/>
        <end position="137"/>
    </location>
</feature>
<feature type="transmembrane region" description="Helical" evidence="1">
    <location>
        <begin position="416"/>
        <end position="439"/>
    </location>
</feature>
<feature type="transmembrane region" description="Helical" evidence="1">
    <location>
        <begin position="28"/>
        <end position="46"/>
    </location>
</feature>
<reference evidence="3 4" key="1">
    <citation type="submission" date="2010-10" db="EMBL/GenBank/DDBJ databases">
        <title>Complete sequence of Mesorhizobium opportunistum WSM2075.</title>
        <authorList>
            <consortium name="US DOE Joint Genome Institute"/>
            <person name="Lucas S."/>
            <person name="Copeland A."/>
            <person name="Lapidus A."/>
            <person name="Cheng J.-F."/>
            <person name="Bruce D."/>
            <person name="Goodwin L."/>
            <person name="Pitluck S."/>
            <person name="Chertkov O."/>
            <person name="Misra M."/>
            <person name="Detter J.C."/>
            <person name="Han C."/>
            <person name="Tapia R."/>
            <person name="Land M."/>
            <person name="Hauser L."/>
            <person name="Kyrpides N."/>
            <person name="Ovchinnikova G."/>
            <person name="Mavrommatis K.M."/>
            <person name="Tiwari R.P."/>
            <person name="Howieson J.G."/>
            <person name="O'Hara G.W."/>
            <person name="Nandasena K.G."/>
            <person name="Woyke T."/>
        </authorList>
    </citation>
    <scope>NUCLEOTIDE SEQUENCE [LARGE SCALE GENOMIC DNA]</scope>
    <source>
        <strain evidence="4">LMG 24607 / HAMBI 3007 / WSM2075</strain>
    </source>
</reference>
<dbReference type="HOGENOM" id="CLU_400008_0_0_5"/>
<feature type="transmembrane region" description="Helical" evidence="1">
    <location>
        <begin position="277"/>
        <end position="299"/>
    </location>
</feature>
<keyword evidence="1" id="KW-0812">Transmembrane</keyword>
<feature type="transmembrane region" description="Helical" evidence="1">
    <location>
        <begin position="311"/>
        <end position="333"/>
    </location>
</feature>
<dbReference type="Pfam" id="PF22895">
    <property type="entry name" value="DUF7024"/>
    <property type="match status" value="1"/>
</dbReference>
<dbReference type="STRING" id="536019.Mesop_2606"/>
<feature type="transmembrane region" description="Helical" evidence="1">
    <location>
        <begin position="353"/>
        <end position="370"/>
    </location>
</feature>
<keyword evidence="1" id="KW-1133">Transmembrane helix</keyword>
<feature type="transmembrane region" description="Helical" evidence="1">
    <location>
        <begin position="173"/>
        <end position="205"/>
    </location>
</feature>
<sequence>MIWTREEIARVFSATWARLIASYGKNTTVFLSILLVAIGIAINFRNQGLYVVVLADEYTYSRFSRLSAPSGAPVPSYLFFFIYKYTGYCGDGFLACARYLNTIFFLLAAPFIFLISSRIASRISSSLITILSVIGATNTYTAYYMPESLYFLMFWIFSWAILALEASSELLEFIFVSLIFSAMALVKPHSLFFLPGIVLYFAYLIRQRPEQAWVAKWLRMSTAFVAVAIAAKLALGFAFAGRAGATLFGPTYGSYARGAALNLDHYAELAKLAGINLAGHLLALSILYGTPLAAVLLSLRKLRSRHEAEDASARIAFYTLAVFSTLVLVVALFSASVANMGPYETPFRLHMRYYNFAFPLFLIIASSQLNKNESNFILYKTVAATPVSTLIIYAIFTAMHPYTPAFVDSPELRGIFYQRNIFFFIATLGMFSVITWVFSLKFGARVFLLVFAPLSAVTGTYFSSIDLRTYLHPNVFDEAGIFAHQYLKDHDTSRLVIMSSDPSGLFRSLFYVDDPQASIVLIPAGSPADLSKVPDDKEWLLLIGDHAPPPNSRFKLDLNGFSLFRLAGSDRIDFTRRSWPGTLARVRGLSVAEGWGTWSDGPAVTLEFVKPLPKKGVLHLTASAFGPNVGQLISVHIGSQSATFVLSKSVQEIAIPFGNSGASTSISISIPNPISPKELGLNEDRRKLGIGFRQLSVQDVTQ</sequence>
<evidence type="ECO:0000313" key="4">
    <source>
        <dbReference type="Proteomes" id="UP000001623"/>
    </source>
</evidence>
<keyword evidence="1" id="KW-0472">Membrane</keyword>
<evidence type="ECO:0000256" key="1">
    <source>
        <dbReference type="SAM" id="Phobius"/>
    </source>
</evidence>
<name>F7Y0U5_MESOW</name>
<dbReference type="AlphaFoldDB" id="F7Y0U5"/>
<organism evidence="3 4">
    <name type="scientific">Mesorhizobium opportunistum (strain LMG 24607 / HAMBI 3007 / WSM2075)</name>
    <dbReference type="NCBI Taxonomy" id="536019"/>
    <lineage>
        <taxon>Bacteria</taxon>
        <taxon>Pseudomonadati</taxon>
        <taxon>Pseudomonadota</taxon>
        <taxon>Alphaproteobacteria</taxon>
        <taxon>Hyphomicrobiales</taxon>
        <taxon>Phyllobacteriaceae</taxon>
        <taxon>Mesorhizobium</taxon>
    </lineage>
</organism>
<feature type="transmembrane region" description="Helical" evidence="1">
    <location>
        <begin position="217"/>
        <end position="240"/>
    </location>
</feature>
<feature type="transmembrane region" description="Helical" evidence="1">
    <location>
        <begin position="446"/>
        <end position="464"/>
    </location>
</feature>
<dbReference type="eggNOG" id="COG0463">
    <property type="taxonomic scope" value="Bacteria"/>
</dbReference>
<dbReference type="KEGG" id="mop:Mesop_2606"/>
<proteinExistence type="predicted"/>
<protein>
    <recommendedName>
        <fullName evidence="2">DUF7024 domain-containing protein</fullName>
    </recommendedName>
</protein>
<accession>F7Y0U5</accession>